<name>A0AAE0A5N6_9ROSI</name>
<protein>
    <submittedName>
        <fullName evidence="1">Uncharacterized protein</fullName>
    </submittedName>
</protein>
<accession>A0AAE0A5N6</accession>
<sequence>MQAGKSRLAPRLVGDGDDFWKIDDDGVFLVGVLWFEDWWVFFGLKMAHSLQRIWSDGGAMQGTVCPLSGPLSSDALVQLKPGEIGLVFEIPEEHLSRRVVIYSARI</sequence>
<dbReference type="AlphaFoldDB" id="A0AAE0A5N6"/>
<reference evidence="1" key="1">
    <citation type="journal article" date="2023" name="Plant J.">
        <title>Genome sequences and population genomics provide insights into the demographic history, inbreeding, and mutation load of two 'living fossil' tree species of Dipteronia.</title>
        <authorList>
            <person name="Feng Y."/>
            <person name="Comes H.P."/>
            <person name="Chen J."/>
            <person name="Zhu S."/>
            <person name="Lu R."/>
            <person name="Zhang X."/>
            <person name="Li P."/>
            <person name="Qiu J."/>
            <person name="Olsen K.M."/>
            <person name="Qiu Y."/>
        </authorList>
    </citation>
    <scope>NUCLEOTIDE SEQUENCE</scope>
    <source>
        <strain evidence="1">NBL</strain>
    </source>
</reference>
<organism evidence="1 2">
    <name type="scientific">Dipteronia sinensis</name>
    <dbReference type="NCBI Taxonomy" id="43782"/>
    <lineage>
        <taxon>Eukaryota</taxon>
        <taxon>Viridiplantae</taxon>
        <taxon>Streptophyta</taxon>
        <taxon>Embryophyta</taxon>
        <taxon>Tracheophyta</taxon>
        <taxon>Spermatophyta</taxon>
        <taxon>Magnoliopsida</taxon>
        <taxon>eudicotyledons</taxon>
        <taxon>Gunneridae</taxon>
        <taxon>Pentapetalae</taxon>
        <taxon>rosids</taxon>
        <taxon>malvids</taxon>
        <taxon>Sapindales</taxon>
        <taxon>Sapindaceae</taxon>
        <taxon>Hippocastanoideae</taxon>
        <taxon>Acereae</taxon>
        <taxon>Dipteronia</taxon>
    </lineage>
</organism>
<gene>
    <name evidence="1" type="ORF">Dsin_024197</name>
</gene>
<evidence type="ECO:0000313" key="2">
    <source>
        <dbReference type="Proteomes" id="UP001281410"/>
    </source>
</evidence>
<evidence type="ECO:0000313" key="1">
    <source>
        <dbReference type="EMBL" id="KAK3200782.1"/>
    </source>
</evidence>
<dbReference type="Proteomes" id="UP001281410">
    <property type="component" value="Unassembled WGS sequence"/>
</dbReference>
<keyword evidence="2" id="KW-1185">Reference proteome</keyword>
<comment type="caution">
    <text evidence="1">The sequence shown here is derived from an EMBL/GenBank/DDBJ whole genome shotgun (WGS) entry which is preliminary data.</text>
</comment>
<dbReference type="EMBL" id="JANJYJ010000007">
    <property type="protein sequence ID" value="KAK3200782.1"/>
    <property type="molecule type" value="Genomic_DNA"/>
</dbReference>
<proteinExistence type="predicted"/>